<dbReference type="EMBL" id="FQXR01000011">
    <property type="protein sequence ID" value="SHI10947.1"/>
    <property type="molecule type" value="Genomic_DNA"/>
</dbReference>
<protein>
    <submittedName>
        <fullName evidence="2">PHP domain</fullName>
    </submittedName>
</protein>
<dbReference type="RefSeq" id="WP_072744820.1">
    <property type="nucleotide sequence ID" value="NZ_FQXR01000011.1"/>
</dbReference>
<evidence type="ECO:0000313" key="2">
    <source>
        <dbReference type="EMBL" id="SHI10947.1"/>
    </source>
</evidence>
<dbReference type="InterPro" id="IPR027417">
    <property type="entry name" value="P-loop_NTPase"/>
</dbReference>
<dbReference type="AlphaFoldDB" id="A0A1M5YFX3"/>
<evidence type="ECO:0000256" key="1">
    <source>
        <dbReference type="SAM" id="Coils"/>
    </source>
</evidence>
<dbReference type="Gene3D" id="3.20.20.140">
    <property type="entry name" value="Metal-dependent hydrolases"/>
    <property type="match status" value="1"/>
</dbReference>
<feature type="coiled-coil region" evidence="1">
    <location>
        <begin position="404"/>
        <end position="451"/>
    </location>
</feature>
<keyword evidence="3" id="KW-1185">Reference proteome</keyword>
<feature type="coiled-coil region" evidence="1">
    <location>
        <begin position="553"/>
        <end position="621"/>
    </location>
</feature>
<dbReference type="NCBIfam" id="NF045780">
    <property type="entry name" value="TrlF_fam_ATP"/>
    <property type="match status" value="1"/>
</dbReference>
<dbReference type="Gene3D" id="3.40.50.300">
    <property type="entry name" value="P-loop containing nucleotide triphosphate hydrolases"/>
    <property type="match status" value="2"/>
</dbReference>
<evidence type="ECO:0000313" key="3">
    <source>
        <dbReference type="Proteomes" id="UP000184389"/>
    </source>
</evidence>
<sequence>MFKNGASVLRADFHLHTIKDKEFKYHNNPNEFVKEYVQKLKEADISIGAITNHNKFDKDEFKALRRQAKKENIFLLPGVELSVKEGANGIHTLIIFSDSWYENGENNIEVFLNQVFAGVANRENENVSCNYDINGVISNLEQHNKDYFIIFAHVDQKSGLLYECGGGLIQRLWDNPLLKERVLGVQKSKNIDKFNNLTQWIGYELPKLEGCDPKKIEDIGEGDKCYLKIGDYSFNAVKYALMDFSNRVFYDIPLFKHGYIDSIEYTGGKLDNINVDFSKELNTIIGIRGSGKSSILETLRYGLDLKADIDDDYKESLVKYVLDSGGIIKIKLVDNNNRKYLLTKYLEDDKVYISDVDENQLNISLESIINNPLYFGQKDLSMRAPGYEFNLLSKLIGKKTKEVNEKLKGNSEELKQKIEEIIKIQQYPNRIDELTTRVNDLNMKLAIYEEKGIAEKLDKQKQFEDESLYFEQISGFINDLSDDLESSLESEKIRLLKDKAKYTSKYNGEIFERVNESIENIIKLYGGLSNINQNILAELEKIKSEQNNFVECKDSLKEEFARIKREIDVETLNPDSFLDYSKKVKDTSDELQQYQLKMQEKSALENSLKNLLKDRKELVHERFRLYKKEIEKINDSQEQLSIEIELKGNKQEFMDKLKEVGQGTGIRSNKYKDISEQFSDFIAIIDDIMLNESKKIKTIISGNDYDKFIEKIKGNLKDCIEYEVPDKVDILYHGKNLEYHSLGQRASAIVLFILTQKDNDIIIIDQPEDDLDNKVIYDELIKTLKERKSDIQFIFVTHNANIPVLGDSEKIIVTEFEDDKIMVDSGSIDCSHIQKKIIKIMEGGEDAFEKRNSIYLNWNM</sequence>
<dbReference type="GO" id="GO:0000731">
    <property type="term" value="P:DNA synthesis involved in DNA repair"/>
    <property type="evidence" value="ECO:0007669"/>
    <property type="project" value="TreeGrafter"/>
</dbReference>
<dbReference type="STRING" id="1123281.SAMN02745180_02177"/>
<dbReference type="SUPFAM" id="SSF89550">
    <property type="entry name" value="PHP domain-like"/>
    <property type="match status" value="1"/>
</dbReference>
<dbReference type="PANTHER" id="PTHR32182">
    <property type="entry name" value="DNA REPLICATION AND REPAIR PROTEIN RECF"/>
    <property type="match status" value="1"/>
</dbReference>
<name>A0A1M5YFX3_9FIRM</name>
<dbReference type="InterPro" id="IPR054787">
    <property type="entry name" value="TrlF_ATPase"/>
</dbReference>
<dbReference type="Proteomes" id="UP000184389">
    <property type="component" value="Unassembled WGS sequence"/>
</dbReference>
<reference evidence="2 3" key="1">
    <citation type="submission" date="2016-11" db="EMBL/GenBank/DDBJ databases">
        <authorList>
            <person name="Jaros S."/>
            <person name="Januszkiewicz K."/>
            <person name="Wedrychowicz H."/>
        </authorList>
    </citation>
    <scope>NUCLEOTIDE SEQUENCE [LARGE SCALE GENOMIC DNA]</scope>
    <source>
        <strain evidence="2 3">DSM 13106</strain>
    </source>
</reference>
<dbReference type="PANTHER" id="PTHR32182:SF22">
    <property type="entry name" value="ATP-DEPENDENT ENDONUCLEASE, OLD FAMILY-RELATED"/>
    <property type="match status" value="1"/>
</dbReference>
<dbReference type="OrthoDB" id="9791620at2"/>
<dbReference type="SUPFAM" id="SSF52540">
    <property type="entry name" value="P-loop containing nucleoside triphosphate hydrolases"/>
    <property type="match status" value="1"/>
</dbReference>
<dbReference type="GO" id="GO:0006302">
    <property type="term" value="P:double-strand break repair"/>
    <property type="evidence" value="ECO:0007669"/>
    <property type="project" value="TreeGrafter"/>
</dbReference>
<organism evidence="2 3">
    <name type="scientific">Sporanaerobacter acetigenes DSM 13106</name>
    <dbReference type="NCBI Taxonomy" id="1123281"/>
    <lineage>
        <taxon>Bacteria</taxon>
        <taxon>Bacillati</taxon>
        <taxon>Bacillota</taxon>
        <taxon>Tissierellia</taxon>
        <taxon>Tissierellales</taxon>
        <taxon>Sporanaerobacteraceae</taxon>
        <taxon>Sporanaerobacter</taxon>
    </lineage>
</organism>
<gene>
    <name evidence="2" type="ORF">SAMN02745180_02177</name>
</gene>
<proteinExistence type="predicted"/>
<keyword evidence="1" id="KW-0175">Coiled coil</keyword>
<accession>A0A1M5YFX3</accession>
<dbReference type="InterPro" id="IPR016195">
    <property type="entry name" value="Pol/histidinol_Pase-like"/>
</dbReference>